<sequence>MYYIKKLIQTNIPGIYVKSIMLGNSVVEDVEKGFFSNMNEQINIVCEMLKNDENLLKGYNAIGFSQGGLFMRAIAQRCPYPPIRNLISVGGPQQGVFGLPHCSGSVAICDTIRHLLDYGAYEMFIQRTIVQAQFWHDPNKKEEYQRKNIFLTDLNCETKCNSTYKNNLLKLKNFVLIKFLKDEEIQPKQTSWFGFYAENDTNTIIPMEKTRIYQENLIGMAPIWTTDNKTPQLSNISTLPFGNGKAMENEGNLNEERPRRSLRLLAFASVAFATVSVLGCVVTLPIVYSHVQSIQAFMQNETRSRDMWREILQIQSVTGVSVNETIERGKRQNNARYDAQAIGSPPGSGGAGGGSCCNCQVGPPGPPGPPGRDGRPGAPGRPGNPGPPGRDGVLLPGPVRPPGPPGPKGLPGPQGEAGTPGRDGTPGLPGPPGPQGPQGPPGLPGDKGPPGEPGKIINGAPPGPPGPPGAPGPQGPPGSPGRDGQPGKPGPPGPPGDPGEKGADGLPGPQGPPGPRGPPGQPGSCDHCPPPRTGPGYNRR</sequence>
<evidence type="ECO:0000313" key="6">
    <source>
        <dbReference type="WBParaSite" id="scaffold3063_cov136.g5934"/>
    </source>
</evidence>
<dbReference type="InterPro" id="IPR008160">
    <property type="entry name" value="Collagen"/>
</dbReference>
<dbReference type="AlphaFoldDB" id="A0A915M7R7"/>
<dbReference type="PANTHER" id="PTHR24637:SF382">
    <property type="entry name" value="NEMATODE CUTICLE COLLAGEN N-TERMINAL DOMAIN-CONTAINING PROTEIN"/>
    <property type="match status" value="1"/>
</dbReference>
<evidence type="ECO:0000259" key="4">
    <source>
        <dbReference type="SMART" id="SM01088"/>
    </source>
</evidence>
<feature type="transmembrane region" description="Helical" evidence="3">
    <location>
        <begin position="264"/>
        <end position="288"/>
    </location>
</feature>
<dbReference type="Gene3D" id="3.40.50.1820">
    <property type="entry name" value="alpha/beta hydrolase"/>
    <property type="match status" value="1"/>
</dbReference>
<dbReference type="Pfam" id="PF02089">
    <property type="entry name" value="Palm_thioest"/>
    <property type="match status" value="1"/>
</dbReference>
<organism evidence="5 6">
    <name type="scientific">Meloidogyne javanica</name>
    <name type="common">Root-knot nematode worm</name>
    <dbReference type="NCBI Taxonomy" id="6303"/>
    <lineage>
        <taxon>Eukaryota</taxon>
        <taxon>Metazoa</taxon>
        <taxon>Ecdysozoa</taxon>
        <taxon>Nematoda</taxon>
        <taxon>Chromadorea</taxon>
        <taxon>Rhabditida</taxon>
        <taxon>Tylenchina</taxon>
        <taxon>Tylenchomorpha</taxon>
        <taxon>Tylenchoidea</taxon>
        <taxon>Meloidogynidae</taxon>
        <taxon>Meloidogyninae</taxon>
        <taxon>Meloidogyne</taxon>
        <taxon>Meloidogyne incognita group</taxon>
    </lineage>
</organism>
<dbReference type="InterPro" id="IPR002472">
    <property type="entry name" value="Palm_thioest"/>
</dbReference>
<dbReference type="GO" id="GO:0098599">
    <property type="term" value="F:palmitoyl hydrolase activity"/>
    <property type="evidence" value="ECO:0007669"/>
    <property type="project" value="InterPro"/>
</dbReference>
<dbReference type="GO" id="GO:0042302">
    <property type="term" value="F:structural constituent of cuticle"/>
    <property type="evidence" value="ECO:0007669"/>
    <property type="project" value="InterPro"/>
</dbReference>
<feature type="region of interest" description="Disordered" evidence="2">
    <location>
        <begin position="331"/>
        <end position="540"/>
    </location>
</feature>
<name>A0A915M7R7_MELJA</name>
<feature type="compositionally biased region" description="Pro residues" evidence="2">
    <location>
        <begin position="509"/>
        <end position="521"/>
    </location>
</feature>
<dbReference type="Pfam" id="PF01484">
    <property type="entry name" value="Col_cuticle_N"/>
    <property type="match status" value="1"/>
</dbReference>
<dbReference type="InterPro" id="IPR002486">
    <property type="entry name" value="Col_cuticle_N"/>
</dbReference>
<reference evidence="6" key="1">
    <citation type="submission" date="2022-11" db="UniProtKB">
        <authorList>
            <consortium name="WormBaseParasite"/>
        </authorList>
    </citation>
    <scope>IDENTIFICATION</scope>
</reference>
<protein>
    <submittedName>
        <fullName evidence="6">Nematode cuticle collagen N-terminal domain-containing protein</fullName>
    </submittedName>
</protein>
<keyword evidence="3" id="KW-1133">Transmembrane helix</keyword>
<proteinExistence type="predicted"/>
<evidence type="ECO:0000256" key="2">
    <source>
        <dbReference type="SAM" id="MobiDB-lite"/>
    </source>
</evidence>
<dbReference type="PRINTS" id="PR00414">
    <property type="entry name" value="PPTHIESTRASE"/>
</dbReference>
<feature type="domain" description="Nematode cuticle collagen N-terminal" evidence="4">
    <location>
        <begin position="264"/>
        <end position="311"/>
    </location>
</feature>
<dbReference type="Pfam" id="PF01391">
    <property type="entry name" value="Collagen"/>
    <property type="match status" value="1"/>
</dbReference>
<evidence type="ECO:0000313" key="5">
    <source>
        <dbReference type="Proteomes" id="UP000887561"/>
    </source>
</evidence>
<keyword evidence="5" id="KW-1185">Reference proteome</keyword>
<feature type="compositionally biased region" description="Pro residues" evidence="2">
    <location>
        <begin position="488"/>
        <end position="497"/>
    </location>
</feature>
<feature type="compositionally biased region" description="Gly residues" evidence="2">
    <location>
        <begin position="346"/>
        <end position="355"/>
    </location>
</feature>
<dbReference type="SUPFAM" id="SSF53474">
    <property type="entry name" value="alpha/beta-Hydrolases"/>
    <property type="match status" value="1"/>
</dbReference>
<dbReference type="Proteomes" id="UP000887561">
    <property type="component" value="Unplaced"/>
</dbReference>
<evidence type="ECO:0000256" key="1">
    <source>
        <dbReference type="ARBA" id="ARBA00022737"/>
    </source>
</evidence>
<keyword evidence="1" id="KW-0677">Repeat</keyword>
<keyword evidence="3" id="KW-0472">Membrane</keyword>
<accession>A0A915M7R7</accession>
<feature type="compositionally biased region" description="Low complexity" evidence="2">
    <location>
        <begin position="411"/>
        <end position="426"/>
    </location>
</feature>
<feature type="compositionally biased region" description="Pro residues" evidence="2">
    <location>
        <begin position="461"/>
        <end position="479"/>
    </location>
</feature>
<keyword evidence="3" id="KW-0812">Transmembrane</keyword>
<dbReference type="WBParaSite" id="scaffold3063_cov136.g5934">
    <property type="protein sequence ID" value="scaffold3063_cov136.g5934"/>
    <property type="gene ID" value="scaffold3063_cov136.g5934"/>
</dbReference>
<dbReference type="InterPro" id="IPR029058">
    <property type="entry name" value="AB_hydrolase_fold"/>
</dbReference>
<dbReference type="PANTHER" id="PTHR24637">
    <property type="entry name" value="COLLAGEN"/>
    <property type="match status" value="1"/>
</dbReference>
<feature type="compositionally biased region" description="Pro residues" evidence="2">
    <location>
        <begin position="428"/>
        <end position="443"/>
    </location>
</feature>
<evidence type="ECO:0000256" key="3">
    <source>
        <dbReference type="SAM" id="Phobius"/>
    </source>
</evidence>
<dbReference type="SMART" id="SM01088">
    <property type="entry name" value="Col_cuticle_N"/>
    <property type="match status" value="1"/>
</dbReference>
<feature type="compositionally biased region" description="Pro residues" evidence="2">
    <location>
        <begin position="398"/>
        <end position="410"/>
    </location>
</feature>